<evidence type="ECO:0000256" key="3">
    <source>
        <dbReference type="ARBA" id="ARBA00022723"/>
    </source>
</evidence>
<dbReference type="GO" id="GO:0006508">
    <property type="term" value="P:proteolysis"/>
    <property type="evidence" value="ECO:0007669"/>
    <property type="project" value="UniProtKB-KW"/>
</dbReference>
<reference evidence="8" key="1">
    <citation type="submission" date="2023-03" db="EMBL/GenBank/DDBJ databases">
        <title>Stygiobacter electus gen. nov., sp. nov., facultatively anaerobic thermotolerant bacterium of the class Ignavibacteria from a well of Yessentuki mineral water deposit.</title>
        <authorList>
            <person name="Podosokorskaya O.A."/>
            <person name="Elcheninov A.G."/>
            <person name="Petrova N.F."/>
            <person name="Zavarzina D.G."/>
            <person name="Kublanov I.V."/>
            <person name="Merkel A.Y."/>
        </authorList>
    </citation>
    <scope>NUCLEOTIDE SEQUENCE</scope>
    <source>
        <strain evidence="8">09-Me</strain>
    </source>
</reference>
<dbReference type="Proteomes" id="UP001221302">
    <property type="component" value="Unassembled WGS sequence"/>
</dbReference>
<dbReference type="EMBL" id="JARGDL010000021">
    <property type="protein sequence ID" value="MDF1612924.1"/>
    <property type="molecule type" value="Genomic_DNA"/>
</dbReference>
<evidence type="ECO:0000256" key="1">
    <source>
        <dbReference type="ARBA" id="ARBA00022438"/>
    </source>
</evidence>
<accession>A0AAE3P2K6</accession>
<keyword evidence="9" id="KW-1185">Reference proteome</keyword>
<dbReference type="RefSeq" id="WP_321536694.1">
    <property type="nucleotide sequence ID" value="NZ_JARGDL010000021.1"/>
</dbReference>
<gene>
    <name evidence="8" type="ORF">P0M35_12235</name>
</gene>
<evidence type="ECO:0000259" key="7">
    <source>
        <dbReference type="Pfam" id="PF04389"/>
    </source>
</evidence>
<dbReference type="GO" id="GO:0008235">
    <property type="term" value="F:metalloexopeptidase activity"/>
    <property type="evidence" value="ECO:0007669"/>
    <property type="project" value="InterPro"/>
</dbReference>
<evidence type="ECO:0000313" key="9">
    <source>
        <dbReference type="Proteomes" id="UP001221302"/>
    </source>
</evidence>
<sequence>MKKIILLIIIVGQIYSQNIRNNFFIQPDSIKKHLQFLASDSLEGRGTGSKGEIFASNYIANKFEKIGLKKLPNGTYFQNILLHGSQALENSELYLKNDSEELKLKLIDDYLLFNTNSLNYIPQYRDIVFVGYGIVAPEYDYNDYYELDVENKVVIFLDGEPKSVDPSYFDGDNPTIHSNIELKNRVAFSRGAIATILIPIFSYKNWEYVQNEFNKENISLAHFVNQNLNIIINPTVLDFIFKGAEKNIKNIIDDYINNKIKSFNLKTKLKFKGSFKERTFISRNVIGYIEGSDKKLKDSYIIVSAHYDHLGIGKPVGNDSIYNGALDNAIGVSVMLEIARAIVQNKFLSKRTIIFIATTGEEYGLLGSKFYVENPVFPLYKTVADINIDGVAINRNFEGIIGIGAEFSTLKKTLQNLANDKKICVENIPGEFKKMGEFNLSDQLSFAQAGIPSILIYEGLKNKDKSEDKVIKSFYDYMSKKYHTPFDDLNQDIDYIAAVQHAQFLTDFILKISNSESEPEWFDGVEFNNVRLNNRAEKK</sequence>
<keyword evidence="5" id="KW-0378">Hydrolase</keyword>
<evidence type="ECO:0000256" key="6">
    <source>
        <dbReference type="ARBA" id="ARBA00022833"/>
    </source>
</evidence>
<organism evidence="8 9">
    <name type="scientific">Stygiobacter electus</name>
    <dbReference type="NCBI Taxonomy" id="3032292"/>
    <lineage>
        <taxon>Bacteria</taxon>
        <taxon>Pseudomonadati</taxon>
        <taxon>Ignavibacteriota</taxon>
        <taxon>Ignavibacteria</taxon>
        <taxon>Ignavibacteriales</taxon>
        <taxon>Melioribacteraceae</taxon>
        <taxon>Stygiobacter</taxon>
    </lineage>
</organism>
<keyword evidence="1" id="KW-0031">Aminopeptidase</keyword>
<dbReference type="PANTHER" id="PTHR12147">
    <property type="entry name" value="METALLOPEPTIDASE M28 FAMILY MEMBER"/>
    <property type="match status" value="1"/>
</dbReference>
<dbReference type="AlphaFoldDB" id="A0AAE3P2K6"/>
<evidence type="ECO:0000313" key="8">
    <source>
        <dbReference type="EMBL" id="MDF1612924.1"/>
    </source>
</evidence>
<comment type="caution">
    <text evidence="8">The sequence shown here is derived from an EMBL/GenBank/DDBJ whole genome shotgun (WGS) entry which is preliminary data.</text>
</comment>
<evidence type="ECO:0000256" key="4">
    <source>
        <dbReference type="ARBA" id="ARBA00022729"/>
    </source>
</evidence>
<proteinExistence type="predicted"/>
<dbReference type="Pfam" id="PF04389">
    <property type="entry name" value="Peptidase_M28"/>
    <property type="match status" value="1"/>
</dbReference>
<protein>
    <submittedName>
        <fullName evidence="8">M28 family peptidase</fullName>
    </submittedName>
</protein>
<name>A0AAE3P2K6_9BACT</name>
<feature type="domain" description="Peptidase M28" evidence="7">
    <location>
        <begin position="284"/>
        <end position="505"/>
    </location>
</feature>
<dbReference type="InterPro" id="IPR007484">
    <property type="entry name" value="Peptidase_M28"/>
</dbReference>
<keyword evidence="3" id="KW-0479">Metal-binding</keyword>
<dbReference type="PANTHER" id="PTHR12147:SF56">
    <property type="entry name" value="AMINOPEPTIDASE YDR415C-RELATED"/>
    <property type="match status" value="1"/>
</dbReference>
<keyword evidence="6" id="KW-0862">Zinc</keyword>
<dbReference type="Gene3D" id="3.40.630.10">
    <property type="entry name" value="Zn peptidases"/>
    <property type="match status" value="2"/>
</dbReference>
<dbReference type="GO" id="GO:0046872">
    <property type="term" value="F:metal ion binding"/>
    <property type="evidence" value="ECO:0007669"/>
    <property type="project" value="UniProtKB-KW"/>
</dbReference>
<keyword evidence="2" id="KW-0645">Protease</keyword>
<dbReference type="InterPro" id="IPR045175">
    <property type="entry name" value="M28_fam"/>
</dbReference>
<evidence type="ECO:0000256" key="5">
    <source>
        <dbReference type="ARBA" id="ARBA00022801"/>
    </source>
</evidence>
<keyword evidence="4" id="KW-0732">Signal</keyword>
<evidence type="ECO:0000256" key="2">
    <source>
        <dbReference type="ARBA" id="ARBA00022670"/>
    </source>
</evidence>
<dbReference type="GO" id="GO:0004177">
    <property type="term" value="F:aminopeptidase activity"/>
    <property type="evidence" value="ECO:0007669"/>
    <property type="project" value="UniProtKB-KW"/>
</dbReference>
<dbReference type="SUPFAM" id="SSF53187">
    <property type="entry name" value="Zn-dependent exopeptidases"/>
    <property type="match status" value="1"/>
</dbReference>